<dbReference type="AlphaFoldDB" id="A0A1J0WJ48"/>
<name>A0A1J0WJ48_9RHOB</name>
<dbReference type="GO" id="GO:0008168">
    <property type="term" value="F:methyltransferase activity"/>
    <property type="evidence" value="ECO:0007669"/>
    <property type="project" value="UniProtKB-KW"/>
</dbReference>
<dbReference type="NCBIfam" id="TIGR01444">
    <property type="entry name" value="fkbM_fam"/>
    <property type="match status" value="1"/>
</dbReference>
<dbReference type="InterPro" id="IPR052514">
    <property type="entry name" value="SAM-dependent_MTase"/>
</dbReference>
<proteinExistence type="predicted"/>
<dbReference type="PANTHER" id="PTHR34203">
    <property type="entry name" value="METHYLTRANSFERASE, FKBM FAMILY PROTEIN"/>
    <property type="match status" value="1"/>
</dbReference>
<organism evidence="2 3">
    <name type="scientific">Sulfitobacter alexandrii</name>
    <dbReference type="NCBI Taxonomy" id="1917485"/>
    <lineage>
        <taxon>Bacteria</taxon>
        <taxon>Pseudomonadati</taxon>
        <taxon>Pseudomonadota</taxon>
        <taxon>Alphaproteobacteria</taxon>
        <taxon>Rhodobacterales</taxon>
        <taxon>Roseobacteraceae</taxon>
        <taxon>Sulfitobacter</taxon>
    </lineage>
</organism>
<dbReference type="SUPFAM" id="SSF53335">
    <property type="entry name" value="S-adenosyl-L-methionine-dependent methyltransferases"/>
    <property type="match status" value="1"/>
</dbReference>
<accession>A0A1J0WJ48</accession>
<feature type="domain" description="Methyltransferase FkbM" evidence="1">
    <location>
        <begin position="93"/>
        <end position="253"/>
    </location>
</feature>
<keyword evidence="2" id="KW-0808">Transferase</keyword>
<dbReference type="PANTHER" id="PTHR34203:SF13">
    <property type="entry name" value="EXPRESSED PROTEIN"/>
    <property type="match status" value="1"/>
</dbReference>
<dbReference type="Pfam" id="PF05050">
    <property type="entry name" value="Methyltransf_21"/>
    <property type="match status" value="1"/>
</dbReference>
<protein>
    <submittedName>
        <fullName evidence="2">Methyltransferase</fullName>
    </submittedName>
</protein>
<dbReference type="RefSeq" id="WP_071972667.1">
    <property type="nucleotide sequence ID" value="NZ_CP018076.1"/>
</dbReference>
<reference evidence="2 3" key="1">
    <citation type="submission" date="2016-11" db="EMBL/GenBank/DDBJ databases">
        <title>Complete genome sequence of Sulfitobacter sp. AM1-D1, a toxic bacteria associated with marine dinoflagellate Alexandrium minutum in East China Sea.</title>
        <authorList>
            <person name="Yang Q."/>
            <person name="Zhang X."/>
            <person name="Tian X."/>
        </authorList>
    </citation>
    <scope>NUCLEOTIDE SEQUENCE [LARGE SCALE GENOMIC DNA]</scope>
    <source>
        <strain evidence="2 3">AM1-D1</strain>
    </source>
</reference>
<dbReference type="Proteomes" id="UP000181897">
    <property type="component" value="Chromosome"/>
</dbReference>
<dbReference type="InterPro" id="IPR029063">
    <property type="entry name" value="SAM-dependent_MTases_sf"/>
</dbReference>
<dbReference type="CDD" id="cd02440">
    <property type="entry name" value="AdoMet_MTases"/>
    <property type="match status" value="1"/>
</dbReference>
<dbReference type="GO" id="GO:0032259">
    <property type="term" value="P:methylation"/>
    <property type="evidence" value="ECO:0007669"/>
    <property type="project" value="UniProtKB-KW"/>
</dbReference>
<evidence type="ECO:0000313" key="3">
    <source>
        <dbReference type="Proteomes" id="UP000181897"/>
    </source>
</evidence>
<dbReference type="EMBL" id="CP018076">
    <property type="protein sequence ID" value="APE44325.1"/>
    <property type="molecule type" value="Genomic_DNA"/>
</dbReference>
<keyword evidence="3" id="KW-1185">Reference proteome</keyword>
<sequence length="271" mass="29411">MNALPHPVFEPVAESLTVEAMRAAFRAADRPLRQKLMAALPPAEVQFAGVRMYVDPRDNYTDRMIWLNGQPPEMKSLMALTEVVEGRNAFVLDIGANCGAFAVPLALAAGQGSRVIAFEPNPVMIGRLGHNVQLNGLGHVVRIEGCALGAERGEATLNFHGNNFGQASLMPVKRRSRHGGTLVPVRPLRDFVGDAEGHAVSVLKIDVEGAEPLVLGPLLDAAGWLPDVMLVETDHAADWDRDLVGELTGRGYRITLQAEQNTLFVREDRQA</sequence>
<evidence type="ECO:0000259" key="1">
    <source>
        <dbReference type="Pfam" id="PF05050"/>
    </source>
</evidence>
<dbReference type="Gene3D" id="3.40.50.150">
    <property type="entry name" value="Vaccinia Virus protein VP39"/>
    <property type="match status" value="1"/>
</dbReference>
<dbReference type="KEGG" id="suam:BOO69_13635"/>
<dbReference type="InterPro" id="IPR006342">
    <property type="entry name" value="FkbM_mtfrase"/>
</dbReference>
<evidence type="ECO:0000313" key="2">
    <source>
        <dbReference type="EMBL" id="APE44325.1"/>
    </source>
</evidence>
<dbReference type="OrthoDB" id="7542440at2"/>
<gene>
    <name evidence="2" type="ORF">BOO69_13635</name>
</gene>
<dbReference type="STRING" id="1917485.BOO69_13635"/>
<keyword evidence="2" id="KW-0489">Methyltransferase</keyword>